<gene>
    <name evidence="6 8" type="primary">pqqB</name>
    <name evidence="8" type="ORF">ACFQ34_06970</name>
</gene>
<protein>
    <recommendedName>
        <fullName evidence="3 6">Coenzyme PQQ synthesis protein B</fullName>
    </recommendedName>
    <alternativeName>
        <fullName evidence="6">Pyrroloquinoline quinone biosynthesis protein B</fullName>
    </alternativeName>
</protein>
<organism evidence="8 9">
    <name type="scientific">Pseudonocardia benzenivorans</name>
    <dbReference type="NCBI Taxonomy" id="228005"/>
    <lineage>
        <taxon>Bacteria</taxon>
        <taxon>Bacillati</taxon>
        <taxon>Actinomycetota</taxon>
        <taxon>Actinomycetes</taxon>
        <taxon>Pseudonocardiales</taxon>
        <taxon>Pseudonocardiaceae</taxon>
        <taxon>Pseudonocardia</taxon>
    </lineage>
</organism>
<evidence type="ECO:0000256" key="5">
    <source>
        <dbReference type="ARBA" id="ARBA00022905"/>
    </source>
</evidence>
<dbReference type="InterPro" id="IPR001279">
    <property type="entry name" value="Metallo-B-lactamas"/>
</dbReference>
<comment type="caution">
    <text evidence="8">The sequence shown here is derived from an EMBL/GenBank/DDBJ whole genome shotgun (WGS) entry which is preliminary data.</text>
</comment>
<reference evidence="9" key="1">
    <citation type="journal article" date="2019" name="Int. J. Syst. Evol. Microbiol.">
        <title>The Global Catalogue of Microorganisms (GCM) 10K type strain sequencing project: providing services to taxonomists for standard genome sequencing and annotation.</title>
        <authorList>
            <consortium name="The Broad Institute Genomics Platform"/>
            <consortium name="The Broad Institute Genome Sequencing Center for Infectious Disease"/>
            <person name="Wu L."/>
            <person name="Ma J."/>
        </authorList>
    </citation>
    <scope>NUCLEOTIDE SEQUENCE [LARGE SCALE GENOMIC DNA]</scope>
    <source>
        <strain evidence="9">CCUG 49018</strain>
    </source>
</reference>
<evidence type="ECO:0000256" key="6">
    <source>
        <dbReference type="HAMAP-Rule" id="MF_00653"/>
    </source>
</evidence>
<dbReference type="Pfam" id="PF12706">
    <property type="entry name" value="Lactamase_B_2"/>
    <property type="match status" value="1"/>
</dbReference>
<dbReference type="HAMAP" id="MF_00653">
    <property type="entry name" value="PQQ_syn_PqqB"/>
    <property type="match status" value="1"/>
</dbReference>
<dbReference type="PANTHER" id="PTHR42663">
    <property type="entry name" value="HYDROLASE C777.06C-RELATED-RELATED"/>
    <property type="match status" value="1"/>
</dbReference>
<comment type="pathway">
    <text evidence="1 6">Cofactor biosynthesis; pyrroloquinoline quinone biosynthesis.</text>
</comment>
<evidence type="ECO:0000313" key="8">
    <source>
        <dbReference type="EMBL" id="MFD1233023.1"/>
    </source>
</evidence>
<dbReference type="PANTHER" id="PTHR42663:SF7">
    <property type="entry name" value="COENZYME PQQ SYNTHESIS PROTEIN B"/>
    <property type="match status" value="1"/>
</dbReference>
<proteinExistence type="inferred from homology"/>
<keyword evidence="5 6" id="KW-0884">PQQ biosynthesis</keyword>
<keyword evidence="4 6" id="KW-0813">Transport</keyword>
<name>A0ABW3VE90_9PSEU</name>
<sequence length="297" mass="31899">MWLQVLGSAAGGGFPQWNCGCPGCRAVRDGSRPARPRTQSCVAVSADRQRWFLLNASPDVRSQVEAFPPLQPRAGRATPLGAVLLTDGELDHTLGLLLLREAERLEVHATEAVAATLRDGSGVLATLERYCDVDLRTVVPGVDVPLADGLTYRAFDVPTTKRARFGGGPLEGRVVGYRLTDGRSGRAALHLPGMQRLTPQVRAEIDGCACLFLDGTCWDDDELIRLGLAAKTSQEMGHLAIGGPGGSLEQLAGLDVERTIYIHMNNTNPVLLEDSAQRRTLTDRGLDVAEDGLEVKV</sequence>
<dbReference type="Gene3D" id="3.60.15.10">
    <property type="entry name" value="Ribonuclease Z/Hydroxyacylglutathione hydrolase-like"/>
    <property type="match status" value="1"/>
</dbReference>
<evidence type="ECO:0000313" key="9">
    <source>
        <dbReference type="Proteomes" id="UP001597182"/>
    </source>
</evidence>
<comment type="similarity">
    <text evidence="2 6">Belongs to the PqqB family.</text>
</comment>
<comment type="function">
    <text evidence="6">May be involved in the transport of PQQ or its precursor to the periplasm.</text>
</comment>
<dbReference type="RefSeq" id="WP_346094331.1">
    <property type="nucleotide sequence ID" value="NZ_BAABKS010000093.1"/>
</dbReference>
<keyword evidence="9" id="KW-1185">Reference proteome</keyword>
<evidence type="ECO:0000256" key="1">
    <source>
        <dbReference type="ARBA" id="ARBA00004886"/>
    </source>
</evidence>
<dbReference type="EMBL" id="JBHTMB010000049">
    <property type="protein sequence ID" value="MFD1233023.1"/>
    <property type="molecule type" value="Genomic_DNA"/>
</dbReference>
<dbReference type="SUPFAM" id="SSF56281">
    <property type="entry name" value="Metallo-hydrolase/oxidoreductase"/>
    <property type="match status" value="1"/>
</dbReference>
<accession>A0ABW3VE90</accession>
<dbReference type="NCBIfam" id="TIGR02108">
    <property type="entry name" value="PQQ_syn_pqqB"/>
    <property type="match status" value="1"/>
</dbReference>
<evidence type="ECO:0000256" key="4">
    <source>
        <dbReference type="ARBA" id="ARBA00022448"/>
    </source>
</evidence>
<evidence type="ECO:0000256" key="2">
    <source>
        <dbReference type="ARBA" id="ARBA00008481"/>
    </source>
</evidence>
<evidence type="ECO:0000256" key="3">
    <source>
        <dbReference type="ARBA" id="ARBA00015084"/>
    </source>
</evidence>
<dbReference type="InterPro" id="IPR036866">
    <property type="entry name" value="RibonucZ/Hydroxyglut_hydro"/>
</dbReference>
<feature type="domain" description="Metallo-beta-lactamase" evidence="7">
    <location>
        <begin position="50"/>
        <end position="264"/>
    </location>
</feature>
<evidence type="ECO:0000259" key="7">
    <source>
        <dbReference type="Pfam" id="PF12706"/>
    </source>
</evidence>
<dbReference type="InterPro" id="IPR011842">
    <property type="entry name" value="PQQ_synth_PqqB"/>
</dbReference>
<dbReference type="Proteomes" id="UP001597182">
    <property type="component" value="Unassembled WGS sequence"/>
</dbReference>